<dbReference type="InterPro" id="IPR000866">
    <property type="entry name" value="AhpC/TSA"/>
</dbReference>
<sequence>MRQTLLVLLLALCAGSAGYLAYRLLGPGSSPLIGQPAPNLVFVDAQQREHRLEAMRGQWVLINFWASWCAPCMDELPLLVEAQARYAARGLRILGPALDDAAAVAPIVQRFRLNYPVMADFAAADQAMQALGNTRGALPYTVLVDPEGRIAEVVLGGLSRAALETLITSHLGA</sequence>
<gene>
    <name evidence="3" type="ORF">C8D93_10129</name>
</gene>
<reference evidence="3 4" key="1">
    <citation type="submission" date="2018-04" db="EMBL/GenBank/DDBJ databases">
        <title>Genomic Encyclopedia of Type Strains, Phase IV (KMG-IV): sequencing the most valuable type-strain genomes for metagenomic binning, comparative biology and taxonomic classification.</title>
        <authorList>
            <person name="Goeker M."/>
        </authorList>
    </citation>
    <scope>NUCLEOTIDE SEQUENCE [LARGE SCALE GENOMIC DNA]</scope>
    <source>
        <strain evidence="3 4">DSM 104150</strain>
    </source>
</reference>
<organism evidence="3 4">
    <name type="scientific">Sinimarinibacterium flocculans</name>
    <dbReference type="NCBI Taxonomy" id="985250"/>
    <lineage>
        <taxon>Bacteria</taxon>
        <taxon>Pseudomonadati</taxon>
        <taxon>Pseudomonadota</taxon>
        <taxon>Gammaproteobacteria</taxon>
        <taxon>Nevskiales</taxon>
        <taxon>Nevskiaceae</taxon>
        <taxon>Sinimarinibacterium</taxon>
    </lineage>
</organism>
<dbReference type="Pfam" id="PF00578">
    <property type="entry name" value="AhpC-TSA"/>
    <property type="match status" value="1"/>
</dbReference>
<proteinExistence type="predicted"/>
<dbReference type="PANTHER" id="PTHR42852:SF13">
    <property type="entry name" value="PROTEIN DIPZ"/>
    <property type="match status" value="1"/>
</dbReference>
<dbReference type="PROSITE" id="PS51352">
    <property type="entry name" value="THIOREDOXIN_2"/>
    <property type="match status" value="1"/>
</dbReference>
<evidence type="ECO:0000259" key="2">
    <source>
        <dbReference type="PROSITE" id="PS51352"/>
    </source>
</evidence>
<dbReference type="RefSeq" id="WP_110263157.1">
    <property type="nucleotide sequence ID" value="NZ_CAKZQT010000040.1"/>
</dbReference>
<dbReference type="GO" id="GO:0016209">
    <property type="term" value="F:antioxidant activity"/>
    <property type="evidence" value="ECO:0007669"/>
    <property type="project" value="InterPro"/>
</dbReference>
<keyword evidence="4" id="KW-1185">Reference proteome</keyword>
<dbReference type="Gene3D" id="3.40.30.10">
    <property type="entry name" value="Glutaredoxin"/>
    <property type="match status" value="1"/>
</dbReference>
<keyword evidence="1" id="KW-0676">Redox-active center</keyword>
<dbReference type="InterPro" id="IPR017937">
    <property type="entry name" value="Thioredoxin_CS"/>
</dbReference>
<dbReference type="InterPro" id="IPR036249">
    <property type="entry name" value="Thioredoxin-like_sf"/>
</dbReference>
<dbReference type="PANTHER" id="PTHR42852">
    <property type="entry name" value="THIOL:DISULFIDE INTERCHANGE PROTEIN DSBE"/>
    <property type="match status" value="1"/>
</dbReference>
<dbReference type="InterPro" id="IPR050553">
    <property type="entry name" value="Thioredoxin_ResA/DsbE_sf"/>
</dbReference>
<accession>A0A318EIL5</accession>
<dbReference type="CDD" id="cd02966">
    <property type="entry name" value="TlpA_like_family"/>
    <property type="match status" value="1"/>
</dbReference>
<dbReference type="EMBL" id="QICN01000001">
    <property type="protein sequence ID" value="PXV70991.1"/>
    <property type="molecule type" value="Genomic_DNA"/>
</dbReference>
<dbReference type="AlphaFoldDB" id="A0A318EIL5"/>
<keyword evidence="3" id="KW-0413">Isomerase</keyword>
<dbReference type="GO" id="GO:0016853">
    <property type="term" value="F:isomerase activity"/>
    <property type="evidence" value="ECO:0007669"/>
    <property type="project" value="UniProtKB-KW"/>
</dbReference>
<dbReference type="OrthoDB" id="9788279at2"/>
<evidence type="ECO:0000313" key="3">
    <source>
        <dbReference type="EMBL" id="PXV70991.1"/>
    </source>
</evidence>
<name>A0A318EIL5_9GAMM</name>
<protein>
    <submittedName>
        <fullName evidence="3">Thiol-disulfide isomerase/thioredoxin</fullName>
    </submittedName>
</protein>
<dbReference type="PROSITE" id="PS00194">
    <property type="entry name" value="THIOREDOXIN_1"/>
    <property type="match status" value="1"/>
</dbReference>
<dbReference type="Proteomes" id="UP000248330">
    <property type="component" value="Unassembled WGS sequence"/>
</dbReference>
<evidence type="ECO:0000313" key="4">
    <source>
        <dbReference type="Proteomes" id="UP000248330"/>
    </source>
</evidence>
<dbReference type="GO" id="GO:0015036">
    <property type="term" value="F:disulfide oxidoreductase activity"/>
    <property type="evidence" value="ECO:0007669"/>
    <property type="project" value="UniProtKB-ARBA"/>
</dbReference>
<comment type="caution">
    <text evidence="3">The sequence shown here is derived from an EMBL/GenBank/DDBJ whole genome shotgun (WGS) entry which is preliminary data.</text>
</comment>
<evidence type="ECO:0000256" key="1">
    <source>
        <dbReference type="ARBA" id="ARBA00023284"/>
    </source>
</evidence>
<dbReference type="SUPFAM" id="SSF52833">
    <property type="entry name" value="Thioredoxin-like"/>
    <property type="match status" value="1"/>
</dbReference>
<feature type="domain" description="Thioredoxin" evidence="2">
    <location>
        <begin position="31"/>
        <end position="172"/>
    </location>
</feature>
<dbReference type="InterPro" id="IPR013766">
    <property type="entry name" value="Thioredoxin_domain"/>
</dbReference>